<protein>
    <recommendedName>
        <fullName evidence="2">Cyclin N-terminal domain-containing protein</fullName>
    </recommendedName>
</protein>
<keyword evidence="4" id="KW-1185">Reference proteome</keyword>
<evidence type="ECO:0000313" key="4">
    <source>
        <dbReference type="Proteomes" id="UP000224006"/>
    </source>
</evidence>
<dbReference type="Gene3D" id="1.10.472.10">
    <property type="entry name" value="Cyclin-like"/>
    <property type="match status" value="1"/>
</dbReference>
<dbReference type="GeneID" id="40307068"/>
<sequence>METREAQSRVSSLGGNREHLQGGFSSSLSSSRSFPALSSLSSSPAAGCARSALKRQESDREFLSGGAETLFFSLPLASSSDPSCDLDIAEFNPEGSAPSGGSLDASSSASSANASLFTSILSFPSGLLSAVSPHWYGRPSLAPAPPGGPAAGGAAGEALRAAAASSLSASPPAAREGRDGGSAEVKVSAAAQPPQPFFVLNAPSLPFFSSPSPVPQSRSGEGGRSPASSAGGAQAAAASGAVPRETSGAPALSSSQRLAGGDNASSSSWEVEEKDSLGEEITANEEASECIVFPHAPATPAPEHLLPTPTPAGTASAGPEGGPGPGGLPVCEPVAPPSSSAPLPLSHLSSSPRMLAAEAATAQPDEGDCQESRGLSCASPCPFTFSPSLRLSGRCGRCSSAGAQWGRKETGDAIDVSCVDTSLCLSCALTFLTSLSIEERAVGANAETVYGPRDPLQGVAAPGGPAAATPTAVGPGAGTLGLAAPLQAVPGGGPAAPAAPAGSPLRSSLPRHVVCLSGPETQLLLEEACGGRRERQLWGGAQRGGGRGDAARAIENFLFLLRALEVSAPSERSEEQKQFLRLLRDGQASLSSFRMEPRMEGKHADAGALSESHDEAMALHELLPPSSALSPALSGYKQQAEDAGERWRFIVGYEDACVLCFSQVADKRVPPGATTALQALGLEGARGVAAKDGAAGECRAGNSRMRETALVAMLHRVFPFLFPGAAARDRERRRRLDEGRSARDGSEALASEALASKALRDGESLGADVRVLGRMPPRGAEAGERAVGALAARSEAAGRKSRRVFFRRAAGGGAGAARREDEAAGRAGRAGRGAEGGLSADPGEGGMRRFRGPFAANGASGANEKSARRARRLLGAGGAAGGLRKAMGRGAGAAKKRKRRGVSYAQFLFPSHIMYDPYALDNMRFQQGRHQTVMRMAGSSVSVIPYFPPQQLKEELNQQFHKMHPSVHPSMTLSKLRSLKQDMFSLIEQEEQLDVSTVASAWVYFERLVQMGAVDKSMRKLYAGACLILAFKFNQNGEPNVVQRLCGLLTHGDRQRGLASQSLSQAEFTVFGLLGFSLQLSIEHVLPHILHYLESKDTTFEEVYGSPETAFFSA</sequence>
<accession>A0A2A9M822</accession>
<dbReference type="KEGG" id="bbes:BESB_020070"/>
<feature type="region of interest" description="Disordered" evidence="1">
    <location>
        <begin position="815"/>
        <end position="868"/>
    </location>
</feature>
<dbReference type="EMBL" id="NWUJ01000012">
    <property type="protein sequence ID" value="PFH32066.1"/>
    <property type="molecule type" value="Genomic_DNA"/>
</dbReference>
<reference evidence="3 4" key="1">
    <citation type="submission" date="2017-09" db="EMBL/GenBank/DDBJ databases">
        <title>Genome sequencing of Besnoitia besnoiti strain Bb-Ger1.</title>
        <authorList>
            <person name="Schares G."/>
            <person name="Venepally P."/>
            <person name="Lorenzi H.A."/>
        </authorList>
    </citation>
    <scope>NUCLEOTIDE SEQUENCE [LARGE SCALE GENOMIC DNA]</scope>
    <source>
        <strain evidence="3 4">Bb-Ger1</strain>
    </source>
</reference>
<dbReference type="AlphaFoldDB" id="A0A2A9M822"/>
<dbReference type="SUPFAM" id="SSF47954">
    <property type="entry name" value="Cyclin-like"/>
    <property type="match status" value="1"/>
</dbReference>
<feature type="region of interest" description="Disordered" evidence="1">
    <location>
        <begin position="166"/>
        <end position="189"/>
    </location>
</feature>
<feature type="compositionally biased region" description="Low complexity" evidence="1">
    <location>
        <begin position="305"/>
        <end position="318"/>
    </location>
</feature>
<dbReference type="OrthoDB" id="5353095at2759"/>
<dbReference type="InterPro" id="IPR012388">
    <property type="entry name" value="CABLES1/2"/>
</dbReference>
<proteinExistence type="predicted"/>
<dbReference type="InterPro" id="IPR036915">
    <property type="entry name" value="Cyclin-like_sf"/>
</dbReference>
<feature type="compositionally biased region" description="Low complexity" evidence="1">
    <location>
        <begin position="337"/>
        <end position="348"/>
    </location>
</feature>
<dbReference type="STRING" id="94643.A0A2A9M822"/>
<feature type="region of interest" description="Disordered" evidence="1">
    <location>
        <begin position="85"/>
        <end position="105"/>
    </location>
</feature>
<dbReference type="Proteomes" id="UP000224006">
    <property type="component" value="Chromosome XI"/>
</dbReference>
<dbReference type="InterPro" id="IPR006671">
    <property type="entry name" value="Cyclin_N"/>
</dbReference>
<feature type="compositionally biased region" description="Low complexity" evidence="1">
    <location>
        <begin position="209"/>
        <end position="241"/>
    </location>
</feature>
<feature type="region of interest" description="Disordered" evidence="1">
    <location>
        <begin position="296"/>
        <end position="348"/>
    </location>
</feature>
<feature type="region of interest" description="Disordered" evidence="1">
    <location>
        <begin position="209"/>
        <end position="280"/>
    </location>
</feature>
<feature type="region of interest" description="Disordered" evidence="1">
    <location>
        <begin position="1"/>
        <end position="52"/>
    </location>
</feature>
<comment type="caution">
    <text evidence="3">The sequence shown here is derived from an EMBL/GenBank/DDBJ whole genome shotgun (WGS) entry which is preliminary data.</text>
</comment>
<dbReference type="PANTHER" id="PTHR22896">
    <property type="entry name" value="CDK5 AND ABL1 ENZYME SUBSTRATE 1"/>
    <property type="match status" value="1"/>
</dbReference>
<gene>
    <name evidence="3" type="ORF">BESB_020070</name>
</gene>
<dbReference type="GO" id="GO:0051726">
    <property type="term" value="P:regulation of cell cycle"/>
    <property type="evidence" value="ECO:0007669"/>
    <property type="project" value="InterPro"/>
</dbReference>
<feature type="compositionally biased region" description="Low complexity" evidence="1">
    <location>
        <begin position="24"/>
        <end position="46"/>
    </location>
</feature>
<organism evidence="3 4">
    <name type="scientific">Besnoitia besnoiti</name>
    <name type="common">Apicomplexan protozoan</name>
    <dbReference type="NCBI Taxonomy" id="94643"/>
    <lineage>
        <taxon>Eukaryota</taxon>
        <taxon>Sar</taxon>
        <taxon>Alveolata</taxon>
        <taxon>Apicomplexa</taxon>
        <taxon>Conoidasida</taxon>
        <taxon>Coccidia</taxon>
        <taxon>Eucoccidiorida</taxon>
        <taxon>Eimeriorina</taxon>
        <taxon>Sarcocystidae</taxon>
        <taxon>Besnoitia</taxon>
    </lineage>
</organism>
<evidence type="ECO:0000313" key="3">
    <source>
        <dbReference type="EMBL" id="PFH32066.1"/>
    </source>
</evidence>
<dbReference type="CDD" id="cd20556">
    <property type="entry name" value="CYCLIN_CABLES"/>
    <property type="match status" value="1"/>
</dbReference>
<dbReference type="RefSeq" id="XP_029216075.1">
    <property type="nucleotide sequence ID" value="XM_029360716.1"/>
</dbReference>
<dbReference type="VEuPathDB" id="ToxoDB:BESB_020070"/>
<feature type="domain" description="Cyclin N-terminal" evidence="2">
    <location>
        <begin position="955"/>
        <end position="1078"/>
    </location>
</feature>
<evidence type="ECO:0000259" key="2">
    <source>
        <dbReference type="Pfam" id="PF00134"/>
    </source>
</evidence>
<name>A0A2A9M822_BESBE</name>
<feature type="compositionally biased region" description="Low complexity" evidence="1">
    <location>
        <begin position="95"/>
        <end position="105"/>
    </location>
</feature>
<dbReference type="PANTHER" id="PTHR22896:SF0">
    <property type="entry name" value="CYCLIN N-TERMINAL DOMAIN-CONTAINING PROTEIN"/>
    <property type="match status" value="1"/>
</dbReference>
<feature type="compositionally biased region" description="Polar residues" evidence="1">
    <location>
        <begin position="252"/>
        <end position="269"/>
    </location>
</feature>
<dbReference type="Pfam" id="PF00134">
    <property type="entry name" value="Cyclin_N"/>
    <property type="match status" value="1"/>
</dbReference>
<evidence type="ECO:0000256" key="1">
    <source>
        <dbReference type="SAM" id="MobiDB-lite"/>
    </source>
</evidence>